<dbReference type="RefSeq" id="WP_105393910.1">
    <property type="nucleotide sequence ID" value="NZ_PUIQ01000115.1"/>
</dbReference>
<evidence type="ECO:0000313" key="4">
    <source>
        <dbReference type="Proteomes" id="UP000238206"/>
    </source>
</evidence>
<dbReference type="EMBL" id="PUIQ01000115">
    <property type="protein sequence ID" value="PQP07407.1"/>
    <property type="molecule type" value="Genomic_DNA"/>
</dbReference>
<comment type="caution">
    <text evidence="3">The sequence shown here is derived from an EMBL/GenBank/DDBJ whole genome shotgun (WGS) entry which is preliminary data.</text>
</comment>
<dbReference type="AlphaFoldDB" id="A0A2S8HXW2"/>
<proteinExistence type="predicted"/>
<feature type="domain" description="DUF3857" evidence="2">
    <location>
        <begin position="32"/>
        <end position="198"/>
    </location>
</feature>
<reference evidence="3 4" key="1">
    <citation type="submission" date="2018-02" db="EMBL/GenBank/DDBJ databases">
        <title>Draft genome sequencing of Burkholderia cepacia Y14-15.</title>
        <authorList>
            <person name="Zheng B.-X."/>
        </authorList>
    </citation>
    <scope>NUCLEOTIDE SEQUENCE [LARGE SCALE GENOMIC DNA]</scope>
    <source>
        <strain evidence="3 4">Y14-15</strain>
    </source>
</reference>
<gene>
    <name evidence="3" type="ORF">C5615_37815</name>
</gene>
<name>A0A2S8HXW2_BURCE</name>
<dbReference type="SUPFAM" id="SSF54001">
    <property type="entry name" value="Cysteine proteinases"/>
    <property type="match status" value="1"/>
</dbReference>
<feature type="domain" description="Transglutaminase-like" evidence="1">
    <location>
        <begin position="246"/>
        <end position="318"/>
    </location>
</feature>
<dbReference type="Proteomes" id="UP000238206">
    <property type="component" value="Unassembled WGS sequence"/>
</dbReference>
<protein>
    <submittedName>
        <fullName evidence="3">Transglutaminase</fullName>
    </submittedName>
</protein>
<evidence type="ECO:0000259" key="2">
    <source>
        <dbReference type="Pfam" id="PF12969"/>
    </source>
</evidence>
<sequence length="612" mass="67236">MTLDSQVPAEHVYFQPNVTFLNEEISYIVNTDGTFLQEIYVQMRIETDQGANENGQISLRYSESLELLTVDSAYTTTPDGERLEVGADRIIEQQTPESAHAPMFDDNKVKVVVFPSVGIGSILTLRYRRFLRTPVFPGQFAVVEYFSCEMPRQSTSLTIHAPASMMLHIDAVDLPGGRATSDDPDRQRWHWHLVEQPARPPEFDSVSDVDYSPRVAVTTFPDFDAVGAAYLRHAAPQATVTPSVQALADKLTEGETNPLKQAEILYNWISTNIRYVAIHFGLGGVIPHNADAVLSTAYGDCKDHVTLLEALLSAKNIRSSPVLVNSGSIYWLPKVALPMGIFDHAITYLPDFDIFVDSTATSARLGTLPASLLGKSALVIRDRDHSARVVALPVATPDNARVHSITHITLDREGNVEGTSRIENEGPFDLIARQIFASIRPGQEAQAAARVLMVTGQDGNGIYGHSEINDLTHPFHYEATFELPDYALFPGPGAIPAPVGLSSFSSIRAALEQAGLPARARAMPYVGRQVEEITVIVFPDHVAIPQLPSATRISSPLGAYSSSYEASGQTVTVTRQLALRLAGPLLEPAHYPHFREMARKIKRDLRTQLVYF</sequence>
<dbReference type="InterPro" id="IPR002931">
    <property type="entry name" value="Transglutaminase-like"/>
</dbReference>
<organism evidence="3 4">
    <name type="scientific">Burkholderia cepacia</name>
    <name type="common">Pseudomonas cepacia</name>
    <dbReference type="NCBI Taxonomy" id="292"/>
    <lineage>
        <taxon>Bacteria</taxon>
        <taxon>Pseudomonadati</taxon>
        <taxon>Pseudomonadota</taxon>
        <taxon>Betaproteobacteria</taxon>
        <taxon>Burkholderiales</taxon>
        <taxon>Burkholderiaceae</taxon>
        <taxon>Burkholderia</taxon>
        <taxon>Burkholderia cepacia complex</taxon>
    </lineage>
</organism>
<evidence type="ECO:0000313" key="3">
    <source>
        <dbReference type="EMBL" id="PQP07407.1"/>
    </source>
</evidence>
<dbReference type="Gene3D" id="2.60.40.3140">
    <property type="match status" value="1"/>
</dbReference>
<evidence type="ECO:0000259" key="1">
    <source>
        <dbReference type="Pfam" id="PF01841"/>
    </source>
</evidence>
<dbReference type="Gene3D" id="2.60.120.1130">
    <property type="match status" value="1"/>
</dbReference>
<dbReference type="Pfam" id="PF12969">
    <property type="entry name" value="DUF3857"/>
    <property type="match status" value="1"/>
</dbReference>
<dbReference type="Gene3D" id="3.10.620.30">
    <property type="match status" value="1"/>
</dbReference>
<dbReference type="InterPro" id="IPR038765">
    <property type="entry name" value="Papain-like_cys_pep_sf"/>
</dbReference>
<accession>A0A2S8HXW2</accession>
<dbReference type="Pfam" id="PF01841">
    <property type="entry name" value="Transglut_core"/>
    <property type="match status" value="1"/>
</dbReference>
<dbReference type="InterPro" id="IPR024618">
    <property type="entry name" value="DUF3857"/>
</dbReference>